<dbReference type="InterPro" id="IPR001810">
    <property type="entry name" value="F-box_dom"/>
</dbReference>
<sequence>MEARPTSIMDLPTEVHFEILSLLNLTAQILASGTCKLWKDILAGESFKNTRYHPAEFRNTKGYHLHKFLLAPVNLSCEIVAGKDTGNPVLQICQVSREVNADDPTKLWEFPPPAHLDITHCSFLSEPMAKTAQPLPTISFDGVTFRSGTAKYPNSVTEYDPTKTTLRKFLRRIAHSPFPLIGGLRGDQYNFENVLRYEMKLYELSKDWCSSSDDGAPKYRLVYPVDGKIGSSFDFWICPHVSTDRALRFEVRFRDY</sequence>
<dbReference type="AlphaFoldDB" id="A0AAV9WW95"/>
<reference evidence="2 3" key="1">
    <citation type="submission" date="2019-10" db="EMBL/GenBank/DDBJ databases">
        <authorList>
            <person name="Palmer J.M."/>
        </authorList>
    </citation>
    <scope>NUCLEOTIDE SEQUENCE [LARGE SCALE GENOMIC DNA]</scope>
    <source>
        <strain evidence="2 3">TWF694</strain>
    </source>
</reference>
<dbReference type="SUPFAM" id="SSF81383">
    <property type="entry name" value="F-box domain"/>
    <property type="match status" value="1"/>
</dbReference>
<proteinExistence type="predicted"/>
<name>A0AAV9WW95_9PEZI</name>
<evidence type="ECO:0000313" key="2">
    <source>
        <dbReference type="EMBL" id="KAK6527724.1"/>
    </source>
</evidence>
<dbReference type="Pfam" id="PF00646">
    <property type="entry name" value="F-box"/>
    <property type="match status" value="1"/>
</dbReference>
<protein>
    <recommendedName>
        <fullName evidence="1">F-box domain-containing protein</fullName>
    </recommendedName>
</protein>
<accession>A0AAV9WW95</accession>
<gene>
    <name evidence="2" type="ORF">TWF694_004704</name>
</gene>
<evidence type="ECO:0000259" key="1">
    <source>
        <dbReference type="PROSITE" id="PS50181"/>
    </source>
</evidence>
<dbReference type="PROSITE" id="PS50181">
    <property type="entry name" value="FBOX"/>
    <property type="match status" value="1"/>
</dbReference>
<feature type="domain" description="F-box" evidence="1">
    <location>
        <begin position="5"/>
        <end position="50"/>
    </location>
</feature>
<dbReference type="EMBL" id="JAVHJO010000015">
    <property type="protein sequence ID" value="KAK6527724.1"/>
    <property type="molecule type" value="Genomic_DNA"/>
</dbReference>
<comment type="caution">
    <text evidence="2">The sequence shown here is derived from an EMBL/GenBank/DDBJ whole genome shotgun (WGS) entry which is preliminary data.</text>
</comment>
<dbReference type="Proteomes" id="UP001365542">
    <property type="component" value="Unassembled WGS sequence"/>
</dbReference>
<organism evidence="2 3">
    <name type="scientific">Orbilia ellipsospora</name>
    <dbReference type="NCBI Taxonomy" id="2528407"/>
    <lineage>
        <taxon>Eukaryota</taxon>
        <taxon>Fungi</taxon>
        <taxon>Dikarya</taxon>
        <taxon>Ascomycota</taxon>
        <taxon>Pezizomycotina</taxon>
        <taxon>Orbiliomycetes</taxon>
        <taxon>Orbiliales</taxon>
        <taxon>Orbiliaceae</taxon>
        <taxon>Orbilia</taxon>
    </lineage>
</organism>
<evidence type="ECO:0000313" key="3">
    <source>
        <dbReference type="Proteomes" id="UP001365542"/>
    </source>
</evidence>
<keyword evidence="3" id="KW-1185">Reference proteome</keyword>
<dbReference type="InterPro" id="IPR036047">
    <property type="entry name" value="F-box-like_dom_sf"/>
</dbReference>